<proteinExistence type="predicted"/>
<evidence type="ECO:0000313" key="1">
    <source>
        <dbReference type="EMBL" id="KAK7244438.1"/>
    </source>
</evidence>
<protein>
    <submittedName>
        <fullName evidence="1">Uncharacterized protein</fullName>
    </submittedName>
</protein>
<sequence>MTADRESPLIAICIWMDVGSQHQFHVFKRFGILGFEESPFLLLYNHLEKENENCELSSFFQNPSLPSLSFLLTFYSIFFFTFSATKQSSSLSSVSPHHGFRYRVPDAKSQGARRSYKPLPLSPETTEVSSKCCHSLVPLKRFKATSKDSPHIDALYLTCVISKQASYQLTKYR</sequence>
<reference evidence="1 2" key="1">
    <citation type="submission" date="2024-01" db="EMBL/GenBank/DDBJ databases">
        <title>The genomes of 5 underutilized Papilionoideae crops provide insights into root nodulation and disease resistanc.</title>
        <authorList>
            <person name="Yuan L."/>
        </authorList>
    </citation>
    <scope>NUCLEOTIDE SEQUENCE [LARGE SCALE GENOMIC DNA]</scope>
    <source>
        <strain evidence="1">ZHUSHIDOU_FW_LH</strain>
        <tissue evidence="1">Leaf</tissue>
    </source>
</reference>
<comment type="caution">
    <text evidence="1">The sequence shown here is derived from an EMBL/GenBank/DDBJ whole genome shotgun (WGS) entry which is preliminary data.</text>
</comment>
<dbReference type="AlphaFoldDB" id="A0AAN9E0X0"/>
<organism evidence="1 2">
    <name type="scientific">Crotalaria pallida</name>
    <name type="common">Smooth rattlebox</name>
    <name type="synonym">Crotalaria striata</name>
    <dbReference type="NCBI Taxonomy" id="3830"/>
    <lineage>
        <taxon>Eukaryota</taxon>
        <taxon>Viridiplantae</taxon>
        <taxon>Streptophyta</taxon>
        <taxon>Embryophyta</taxon>
        <taxon>Tracheophyta</taxon>
        <taxon>Spermatophyta</taxon>
        <taxon>Magnoliopsida</taxon>
        <taxon>eudicotyledons</taxon>
        <taxon>Gunneridae</taxon>
        <taxon>Pentapetalae</taxon>
        <taxon>rosids</taxon>
        <taxon>fabids</taxon>
        <taxon>Fabales</taxon>
        <taxon>Fabaceae</taxon>
        <taxon>Papilionoideae</taxon>
        <taxon>50 kb inversion clade</taxon>
        <taxon>genistoids sensu lato</taxon>
        <taxon>core genistoids</taxon>
        <taxon>Crotalarieae</taxon>
        <taxon>Crotalaria</taxon>
    </lineage>
</organism>
<name>A0AAN9E0X0_CROPI</name>
<dbReference type="EMBL" id="JAYWIO010000008">
    <property type="protein sequence ID" value="KAK7244438.1"/>
    <property type="molecule type" value="Genomic_DNA"/>
</dbReference>
<dbReference type="Proteomes" id="UP001372338">
    <property type="component" value="Unassembled WGS sequence"/>
</dbReference>
<gene>
    <name evidence="1" type="ORF">RIF29_39260</name>
</gene>
<evidence type="ECO:0000313" key="2">
    <source>
        <dbReference type="Proteomes" id="UP001372338"/>
    </source>
</evidence>
<keyword evidence="2" id="KW-1185">Reference proteome</keyword>
<accession>A0AAN9E0X0</accession>